<evidence type="ECO:0000313" key="1">
    <source>
        <dbReference type="EMBL" id="MBC8432172.1"/>
    </source>
</evidence>
<evidence type="ECO:0000313" key="2">
    <source>
        <dbReference type="Proteomes" id="UP000605201"/>
    </source>
</evidence>
<protein>
    <recommendedName>
        <fullName evidence="3">DUF4065 domain-containing protein</fullName>
    </recommendedName>
</protein>
<proteinExistence type="predicted"/>
<comment type="caution">
    <text evidence="1">The sequence shown here is derived from an EMBL/GenBank/DDBJ whole genome shotgun (WGS) entry which is preliminary data.</text>
</comment>
<name>A0A8J6TSM8_9BACT</name>
<dbReference type="AlphaFoldDB" id="A0A8J6TSM8"/>
<dbReference type="Proteomes" id="UP000605201">
    <property type="component" value="Unassembled WGS sequence"/>
</dbReference>
<accession>A0A8J6TSM8</accession>
<sequence>MALNYNRLDLLLQYIIAVAGQNDPYDRELGMIHLIKYAYLADLAYASQHNGETFTGLTWKFHHFGPWSVECFQQIEPSLISIGATQRTIESEKYDDFVRWSLDDDDLFDRLGDQMDLTAMGAVQKYMRMFGTDTYGLLDFVYKTKPMLAAAPGELLDFKVAVAAKKTFEDDEPEAELTVRQKKLHRQKFQAFKEKLNTQLEQQVKDNRSKTCPLPPRYDDVFFEGLAQLDAAAGTLPAEGEYTATFSEDIWKSKARHDPELS</sequence>
<evidence type="ECO:0008006" key="3">
    <source>
        <dbReference type="Google" id="ProtNLM"/>
    </source>
</evidence>
<organism evidence="1 2">
    <name type="scientific">Candidatus Desulfatibia vada</name>
    <dbReference type="NCBI Taxonomy" id="2841696"/>
    <lineage>
        <taxon>Bacteria</taxon>
        <taxon>Pseudomonadati</taxon>
        <taxon>Thermodesulfobacteriota</taxon>
        <taxon>Desulfobacteria</taxon>
        <taxon>Desulfobacterales</taxon>
        <taxon>Desulfobacterales incertae sedis</taxon>
        <taxon>Candidatus Desulfatibia</taxon>
    </lineage>
</organism>
<gene>
    <name evidence="1" type="ORF">H8D96_09640</name>
</gene>
<reference evidence="1 2" key="1">
    <citation type="submission" date="2020-08" db="EMBL/GenBank/DDBJ databases">
        <title>Bridging the membrane lipid divide: bacteria of the FCB group superphylum have the potential to synthesize archaeal ether lipids.</title>
        <authorList>
            <person name="Villanueva L."/>
            <person name="Von Meijenfeldt F.A.B."/>
            <person name="Westbye A.B."/>
            <person name="Yadav S."/>
            <person name="Hopmans E.C."/>
            <person name="Dutilh B.E."/>
            <person name="Sinninghe Damste J.S."/>
        </authorList>
    </citation>
    <scope>NUCLEOTIDE SEQUENCE [LARGE SCALE GENOMIC DNA]</scope>
    <source>
        <strain evidence="1">NIOZ-UU17</strain>
    </source>
</reference>
<dbReference type="EMBL" id="JACNIG010000210">
    <property type="protein sequence ID" value="MBC8432172.1"/>
    <property type="molecule type" value="Genomic_DNA"/>
</dbReference>